<dbReference type="PANTHER" id="PTHR35525">
    <property type="entry name" value="BLL6575 PROTEIN"/>
    <property type="match status" value="1"/>
</dbReference>
<dbReference type="EMBL" id="SORE01000007">
    <property type="protein sequence ID" value="TDY51438.1"/>
    <property type="molecule type" value="Genomic_DNA"/>
</dbReference>
<evidence type="ECO:0000313" key="3">
    <source>
        <dbReference type="Proteomes" id="UP000295509"/>
    </source>
</evidence>
<dbReference type="Proteomes" id="UP000295509">
    <property type="component" value="Unassembled WGS sequence"/>
</dbReference>
<dbReference type="RefSeq" id="WP_134191787.1">
    <property type="nucleotide sequence ID" value="NZ_JBHLUW010000046.1"/>
</dbReference>
<evidence type="ECO:0000313" key="2">
    <source>
        <dbReference type="EMBL" id="TDY51438.1"/>
    </source>
</evidence>
<name>A0A4R8LV47_9BURK</name>
<dbReference type="Pfam" id="PF07336">
    <property type="entry name" value="ABATE"/>
    <property type="match status" value="1"/>
</dbReference>
<feature type="domain" description="Zinc finger CGNR" evidence="1">
    <location>
        <begin position="144"/>
        <end position="186"/>
    </location>
</feature>
<organism evidence="2 3">
    <name type="scientific">Paraburkholderia rhizosphaerae</name>
    <dbReference type="NCBI Taxonomy" id="480658"/>
    <lineage>
        <taxon>Bacteria</taxon>
        <taxon>Pseudomonadati</taxon>
        <taxon>Pseudomonadota</taxon>
        <taxon>Betaproteobacteria</taxon>
        <taxon>Burkholderiales</taxon>
        <taxon>Burkholderiaceae</taxon>
        <taxon>Paraburkholderia</taxon>
    </lineage>
</organism>
<dbReference type="PANTHER" id="PTHR35525:SF3">
    <property type="entry name" value="BLL6575 PROTEIN"/>
    <property type="match status" value="1"/>
</dbReference>
<keyword evidence="3" id="KW-1185">Reference proteome</keyword>
<comment type="caution">
    <text evidence="2">The sequence shown here is derived from an EMBL/GenBank/DDBJ whole genome shotgun (WGS) entry which is preliminary data.</text>
</comment>
<accession>A0A4R8LV47</accession>
<dbReference type="InterPro" id="IPR010852">
    <property type="entry name" value="ABATE"/>
</dbReference>
<dbReference type="Pfam" id="PF11706">
    <property type="entry name" value="zf-CGNR"/>
    <property type="match status" value="1"/>
</dbReference>
<dbReference type="InterPro" id="IPR023286">
    <property type="entry name" value="ABATE_dom_sf"/>
</dbReference>
<proteinExistence type="predicted"/>
<protein>
    <submittedName>
        <fullName evidence="2">Putative RNA-binding Zn ribbon-like protein</fullName>
    </submittedName>
</protein>
<dbReference type="InterPro" id="IPR021005">
    <property type="entry name" value="Znf_CGNR"/>
</dbReference>
<reference evidence="2 3" key="1">
    <citation type="submission" date="2019-03" db="EMBL/GenBank/DDBJ databases">
        <title>Genomic Encyclopedia of Type Strains, Phase III (KMG-III): the genomes of soil and plant-associated and newly described type strains.</title>
        <authorList>
            <person name="Whitman W."/>
        </authorList>
    </citation>
    <scope>NUCLEOTIDE SEQUENCE [LARGE SCALE GENOMIC DNA]</scope>
    <source>
        <strain evidence="2 3">LMG 29544</strain>
    </source>
</reference>
<evidence type="ECO:0000259" key="1">
    <source>
        <dbReference type="Pfam" id="PF11706"/>
    </source>
</evidence>
<dbReference type="AlphaFoldDB" id="A0A4R8LV47"/>
<dbReference type="Gene3D" id="1.10.3300.10">
    <property type="entry name" value="Jann2411-like domain"/>
    <property type="match status" value="1"/>
</dbReference>
<dbReference type="OrthoDB" id="9808437at2"/>
<sequence length="188" mass="21324">MSVQFLTLSDHSVLDFINTAATDDTRSYEHLATDTQVVEWMRTHQFAGAAVAPLFDEGKLAHAARTLREAIRNAMFQKKAGRRVNIEPLNAFLNLGQYRVTLVRHANGQLRIAHEYDCATPEQFLSQIANASAELLATGDFNLIRKCASDACSLWFLDRTKAHRRRWCSMARCGNRLKVANYRARRKA</sequence>
<gene>
    <name evidence="2" type="ORF">BX592_1076</name>
</gene>
<dbReference type="SUPFAM" id="SSF160904">
    <property type="entry name" value="Jann2411-like"/>
    <property type="match status" value="1"/>
</dbReference>